<evidence type="ECO:0000313" key="3">
    <source>
        <dbReference type="Proteomes" id="UP000326838"/>
    </source>
</evidence>
<gene>
    <name evidence="2" type="ORF">F6B40_12595</name>
</gene>
<dbReference type="Pfam" id="PF04480">
    <property type="entry name" value="DUF559"/>
    <property type="match status" value="1"/>
</dbReference>
<dbReference type="AlphaFoldDB" id="A0A5N0T8T7"/>
<proteinExistence type="predicted"/>
<dbReference type="InterPro" id="IPR011335">
    <property type="entry name" value="Restrct_endonuc-II-like"/>
</dbReference>
<reference evidence="3" key="1">
    <citation type="submission" date="2019-09" db="EMBL/GenBank/DDBJ databases">
        <title>Mumia zhuanghuii sp. nov. isolated from the intestinal contents of plateau pika (Ochotona curzoniae) in the Qinghai-Tibet plateau of China.</title>
        <authorList>
            <person name="Tian Z."/>
        </authorList>
    </citation>
    <scope>NUCLEOTIDE SEQUENCE [LARGE SCALE GENOMIC DNA]</scope>
    <source>
        <strain evidence="3">L-033</strain>
    </source>
</reference>
<organism evidence="2 3">
    <name type="scientific">Microbacterium caowuchunii</name>
    <dbReference type="NCBI Taxonomy" id="2614638"/>
    <lineage>
        <taxon>Bacteria</taxon>
        <taxon>Bacillati</taxon>
        <taxon>Actinomycetota</taxon>
        <taxon>Actinomycetes</taxon>
        <taxon>Micrococcales</taxon>
        <taxon>Microbacteriaceae</taxon>
        <taxon>Microbacterium</taxon>
    </lineage>
</organism>
<evidence type="ECO:0000313" key="2">
    <source>
        <dbReference type="EMBL" id="KAA9131138.1"/>
    </source>
</evidence>
<dbReference type="SUPFAM" id="SSF52980">
    <property type="entry name" value="Restriction endonuclease-like"/>
    <property type="match status" value="1"/>
</dbReference>
<comment type="caution">
    <text evidence="2">The sequence shown here is derived from an EMBL/GenBank/DDBJ whole genome shotgun (WGS) entry which is preliminary data.</text>
</comment>
<feature type="domain" description="DUF559" evidence="1">
    <location>
        <begin position="190"/>
        <end position="272"/>
    </location>
</feature>
<dbReference type="InterPro" id="IPR007569">
    <property type="entry name" value="DUF559"/>
</dbReference>
<dbReference type="RefSeq" id="WP_150894586.1">
    <property type="nucleotide sequence ID" value="NZ_VYUY01000018.1"/>
</dbReference>
<name>A0A5N0T8T7_9MICO</name>
<dbReference type="Gene3D" id="3.40.960.10">
    <property type="entry name" value="VSR Endonuclease"/>
    <property type="match status" value="1"/>
</dbReference>
<sequence length="279" mass="30329">MCATTGPVIQTYAQLWAGGLSRSQLESQLDIGSLIRLRRGVYAVSGTCVDVRAAATHGGSLACVSGLRHRGVWVLDDAPDLHVWMLPGAHRQHPSSTAGVPGCACIAHWDAASGDRFDIPSVARLLRQLLMCRGTEHFFVSLESALRQGMLSSADLTWLRCNTNEAGRAAIAFARTDADSGIESLLRWRLRDHGLQVRTQARIPSVGIVDLLIGDRLLVEADGGLNHASAPLRHKDLVRDANAAAWGYVTLRFDYAMIVHDWDLVERAILGAVHAGHHR</sequence>
<keyword evidence="3" id="KW-1185">Reference proteome</keyword>
<dbReference type="Proteomes" id="UP000326838">
    <property type="component" value="Unassembled WGS sequence"/>
</dbReference>
<protein>
    <submittedName>
        <fullName evidence="2">DUF559 domain-containing protein</fullName>
    </submittedName>
</protein>
<accession>A0A5N0T8T7</accession>
<dbReference type="EMBL" id="VYUY01000018">
    <property type="protein sequence ID" value="KAA9131138.1"/>
    <property type="molecule type" value="Genomic_DNA"/>
</dbReference>
<evidence type="ECO:0000259" key="1">
    <source>
        <dbReference type="Pfam" id="PF04480"/>
    </source>
</evidence>